<dbReference type="Gene3D" id="3.30.450.40">
    <property type="match status" value="1"/>
</dbReference>
<keyword evidence="3" id="KW-0805">Transcription regulation</keyword>
<dbReference type="PROSITE" id="PS50921">
    <property type="entry name" value="ANTAR"/>
    <property type="match status" value="1"/>
</dbReference>
<keyword evidence="2" id="KW-0418">Kinase</keyword>
<dbReference type="SMART" id="SM00065">
    <property type="entry name" value="GAF"/>
    <property type="match status" value="1"/>
</dbReference>
<accession>A0ABQ2HSU2</accession>
<dbReference type="Pfam" id="PF03861">
    <property type="entry name" value="ANTAR"/>
    <property type="match status" value="1"/>
</dbReference>
<keyword evidence="4" id="KW-0804">Transcription</keyword>
<dbReference type="InterPro" id="IPR029016">
    <property type="entry name" value="GAF-like_dom_sf"/>
</dbReference>
<dbReference type="InterPro" id="IPR036388">
    <property type="entry name" value="WH-like_DNA-bd_sf"/>
</dbReference>
<dbReference type="Pfam" id="PF13185">
    <property type="entry name" value="GAF_2"/>
    <property type="match status" value="1"/>
</dbReference>
<evidence type="ECO:0000313" key="7">
    <source>
        <dbReference type="Proteomes" id="UP000597656"/>
    </source>
</evidence>
<dbReference type="InterPro" id="IPR003018">
    <property type="entry name" value="GAF"/>
</dbReference>
<dbReference type="PIRSF" id="PIRSF036625">
    <property type="entry name" value="GAF_ANTAR"/>
    <property type="match status" value="1"/>
</dbReference>
<dbReference type="SUPFAM" id="SSF55781">
    <property type="entry name" value="GAF domain-like"/>
    <property type="match status" value="1"/>
</dbReference>
<gene>
    <name evidence="6" type="ORF">GCM10011609_27200</name>
</gene>
<evidence type="ECO:0000256" key="3">
    <source>
        <dbReference type="ARBA" id="ARBA00023015"/>
    </source>
</evidence>
<reference evidence="7" key="1">
    <citation type="journal article" date="2019" name="Int. J. Syst. Evol. Microbiol.">
        <title>The Global Catalogue of Microorganisms (GCM) 10K type strain sequencing project: providing services to taxonomists for standard genome sequencing and annotation.</title>
        <authorList>
            <consortium name="The Broad Institute Genomics Platform"/>
            <consortium name="The Broad Institute Genome Sequencing Center for Infectious Disease"/>
            <person name="Wu L."/>
            <person name="Ma J."/>
        </authorList>
    </citation>
    <scope>NUCLEOTIDE SEQUENCE [LARGE SCALE GENOMIC DNA]</scope>
    <source>
        <strain evidence="7">CGMCC 4.7319</strain>
    </source>
</reference>
<keyword evidence="7" id="KW-1185">Reference proteome</keyword>
<dbReference type="SUPFAM" id="SSF52172">
    <property type="entry name" value="CheY-like"/>
    <property type="match status" value="1"/>
</dbReference>
<dbReference type="Gene3D" id="1.10.10.10">
    <property type="entry name" value="Winged helix-like DNA-binding domain superfamily/Winged helix DNA-binding domain"/>
    <property type="match status" value="1"/>
</dbReference>
<evidence type="ECO:0000256" key="2">
    <source>
        <dbReference type="ARBA" id="ARBA00022777"/>
    </source>
</evidence>
<protein>
    <submittedName>
        <fullName evidence="6">Transcriptional regulator</fullName>
    </submittedName>
</protein>
<feature type="domain" description="ANTAR" evidence="5">
    <location>
        <begin position="164"/>
        <end position="225"/>
    </location>
</feature>
<evidence type="ECO:0000313" key="6">
    <source>
        <dbReference type="EMBL" id="GGM88951.1"/>
    </source>
</evidence>
<dbReference type="SMART" id="SM01012">
    <property type="entry name" value="ANTAR"/>
    <property type="match status" value="1"/>
</dbReference>
<sequence length="231" mass="25073">MSPADDGTLRKLAGTLSGVARTLQAEPDVETTVSAIVKVALDYVAGAEYAGIALVERGRIHTVAPTGEIVRAIDKLQYDLREGPCVDAIAEHQTYRVGNVGRERRWPSFGPAAARNGIHSLLSYRLFVSDRTLGALNFYSSRVDAFDQRTEDDGTLFATHAAIALIGAQREAQLSLAIDNRDIISTAKGILMERHDIDAAEAFRILVEASQSANLKLHQTAAWFVENRGQG</sequence>
<keyword evidence="1" id="KW-0808">Transferase</keyword>
<evidence type="ECO:0000256" key="1">
    <source>
        <dbReference type="ARBA" id="ARBA00022679"/>
    </source>
</evidence>
<evidence type="ECO:0000256" key="4">
    <source>
        <dbReference type="ARBA" id="ARBA00023163"/>
    </source>
</evidence>
<evidence type="ECO:0000259" key="5">
    <source>
        <dbReference type="PROSITE" id="PS50921"/>
    </source>
</evidence>
<dbReference type="InterPro" id="IPR005561">
    <property type="entry name" value="ANTAR"/>
</dbReference>
<dbReference type="EMBL" id="BMNC01000003">
    <property type="protein sequence ID" value="GGM88951.1"/>
    <property type="molecule type" value="Genomic_DNA"/>
</dbReference>
<dbReference type="InterPro" id="IPR012074">
    <property type="entry name" value="GAF_ANTAR"/>
</dbReference>
<dbReference type="Proteomes" id="UP000597656">
    <property type="component" value="Unassembled WGS sequence"/>
</dbReference>
<name>A0ABQ2HSU2_9PSEU</name>
<dbReference type="InterPro" id="IPR011006">
    <property type="entry name" value="CheY-like_superfamily"/>
</dbReference>
<organism evidence="6 7">
    <name type="scientific">Lentzea pudingi</name>
    <dbReference type="NCBI Taxonomy" id="1789439"/>
    <lineage>
        <taxon>Bacteria</taxon>
        <taxon>Bacillati</taxon>
        <taxon>Actinomycetota</taxon>
        <taxon>Actinomycetes</taxon>
        <taxon>Pseudonocardiales</taxon>
        <taxon>Pseudonocardiaceae</taxon>
        <taxon>Lentzea</taxon>
    </lineage>
</organism>
<comment type="caution">
    <text evidence="6">The sequence shown here is derived from an EMBL/GenBank/DDBJ whole genome shotgun (WGS) entry which is preliminary data.</text>
</comment>
<proteinExistence type="predicted"/>